<comment type="similarity">
    <text evidence="1">Belongs to the class-I aminoacyl-tRNA synthetase family. IleS type 1 subfamily.</text>
</comment>
<keyword evidence="5" id="KW-0648">Protein biosynthesis</keyword>
<evidence type="ECO:0000256" key="7">
    <source>
        <dbReference type="ARBA" id="ARBA00048359"/>
    </source>
</evidence>
<dbReference type="InterPro" id="IPR050081">
    <property type="entry name" value="Ile-tRNA_ligase"/>
</dbReference>
<accession>A0AAW6YLF6</accession>
<keyword evidence="4" id="KW-0067">ATP-binding</keyword>
<keyword evidence="3" id="KW-0547">Nucleotide-binding</keyword>
<comment type="catalytic activity">
    <reaction evidence="7">
        <text>tRNA(Ile) + L-isoleucine + ATP = L-isoleucyl-tRNA(Ile) + AMP + diphosphate</text>
        <dbReference type="Rhea" id="RHEA:11060"/>
        <dbReference type="Rhea" id="RHEA-COMP:9666"/>
        <dbReference type="Rhea" id="RHEA-COMP:9695"/>
        <dbReference type="ChEBI" id="CHEBI:30616"/>
        <dbReference type="ChEBI" id="CHEBI:33019"/>
        <dbReference type="ChEBI" id="CHEBI:58045"/>
        <dbReference type="ChEBI" id="CHEBI:78442"/>
        <dbReference type="ChEBI" id="CHEBI:78528"/>
        <dbReference type="ChEBI" id="CHEBI:456215"/>
        <dbReference type="EC" id="6.1.1.5"/>
    </reaction>
</comment>
<dbReference type="GO" id="GO:0005524">
    <property type="term" value="F:ATP binding"/>
    <property type="evidence" value="ECO:0007669"/>
    <property type="project" value="UniProtKB-KW"/>
</dbReference>
<dbReference type="InterPro" id="IPR014729">
    <property type="entry name" value="Rossmann-like_a/b/a_fold"/>
</dbReference>
<evidence type="ECO:0000256" key="5">
    <source>
        <dbReference type="ARBA" id="ARBA00022917"/>
    </source>
</evidence>
<evidence type="ECO:0000313" key="10">
    <source>
        <dbReference type="Proteomes" id="UP001237917"/>
    </source>
</evidence>
<dbReference type="Gene3D" id="3.40.50.620">
    <property type="entry name" value="HUPs"/>
    <property type="match status" value="1"/>
</dbReference>
<evidence type="ECO:0000256" key="1">
    <source>
        <dbReference type="ARBA" id="ARBA00006887"/>
    </source>
</evidence>
<sequence length="90" mass="10305">KSLGNTVSPNDVCDQRGADILRLWVASVDSRYDVRISDDILGQVAESYRKIRNTLRFTLGNLFDFDAEENYVAYNDLDSIDQYILVLLNE</sequence>
<dbReference type="InterPro" id="IPR002300">
    <property type="entry name" value="aa-tRNA-synth_Ia"/>
</dbReference>
<evidence type="ECO:0000259" key="8">
    <source>
        <dbReference type="Pfam" id="PF00133"/>
    </source>
</evidence>
<dbReference type="GO" id="GO:0006428">
    <property type="term" value="P:isoleucyl-tRNA aminoacylation"/>
    <property type="evidence" value="ECO:0007669"/>
    <property type="project" value="TreeGrafter"/>
</dbReference>
<evidence type="ECO:0000256" key="3">
    <source>
        <dbReference type="ARBA" id="ARBA00022741"/>
    </source>
</evidence>
<feature type="domain" description="Aminoacyl-tRNA synthetase class Ia" evidence="8">
    <location>
        <begin position="1"/>
        <end position="37"/>
    </location>
</feature>
<dbReference type="GO" id="GO:0005829">
    <property type="term" value="C:cytosol"/>
    <property type="evidence" value="ECO:0007669"/>
    <property type="project" value="TreeGrafter"/>
</dbReference>
<dbReference type="RefSeq" id="WP_285362622.1">
    <property type="nucleotide sequence ID" value="NZ_JASOPU010000298.1"/>
</dbReference>
<dbReference type="Proteomes" id="UP001237917">
    <property type="component" value="Unassembled WGS sequence"/>
</dbReference>
<dbReference type="GO" id="GO:0004822">
    <property type="term" value="F:isoleucine-tRNA ligase activity"/>
    <property type="evidence" value="ECO:0007669"/>
    <property type="project" value="UniProtKB-EC"/>
</dbReference>
<dbReference type="EMBL" id="JASOPU010000298">
    <property type="protein sequence ID" value="MDK7294227.1"/>
    <property type="molecule type" value="Genomic_DNA"/>
</dbReference>
<evidence type="ECO:0000256" key="6">
    <source>
        <dbReference type="ARBA" id="ARBA00023146"/>
    </source>
</evidence>
<comment type="caution">
    <text evidence="9">The sequence shown here is derived from an EMBL/GenBank/DDBJ whole genome shotgun (WGS) entry which is preliminary data.</text>
</comment>
<reference evidence="9" key="1">
    <citation type="submission" date="2023-05" db="EMBL/GenBank/DDBJ databases">
        <title>Cataloging the Phylogenetic Diversity of Human Bladder Bacteria.</title>
        <authorList>
            <person name="Du J."/>
        </authorList>
    </citation>
    <scope>NUCLEOTIDE SEQUENCE</scope>
    <source>
        <strain evidence="9">UMB0765</strain>
    </source>
</reference>
<organism evidence="9 10">
    <name type="scientific">Streptococcus pasteurianus</name>
    <dbReference type="NCBI Taxonomy" id="197614"/>
    <lineage>
        <taxon>Bacteria</taxon>
        <taxon>Bacillati</taxon>
        <taxon>Bacillota</taxon>
        <taxon>Bacilli</taxon>
        <taxon>Lactobacillales</taxon>
        <taxon>Streptococcaceae</taxon>
        <taxon>Streptococcus</taxon>
    </lineage>
</organism>
<name>A0AAW6YLF6_9STRE</name>
<feature type="non-terminal residue" evidence="9">
    <location>
        <position position="90"/>
    </location>
</feature>
<dbReference type="SUPFAM" id="SSF52374">
    <property type="entry name" value="Nucleotidylyl transferase"/>
    <property type="match status" value="1"/>
</dbReference>
<keyword evidence="6" id="KW-0030">Aminoacyl-tRNA synthetase</keyword>
<dbReference type="Pfam" id="PF00133">
    <property type="entry name" value="tRNA-synt_1"/>
    <property type="match status" value="1"/>
</dbReference>
<dbReference type="PANTHER" id="PTHR42765:SF1">
    <property type="entry name" value="ISOLEUCINE--TRNA LIGASE, MITOCHONDRIAL"/>
    <property type="match status" value="1"/>
</dbReference>
<dbReference type="PANTHER" id="PTHR42765">
    <property type="entry name" value="SOLEUCYL-TRNA SYNTHETASE"/>
    <property type="match status" value="1"/>
</dbReference>
<proteinExistence type="inferred from homology"/>
<feature type="non-terminal residue" evidence="9">
    <location>
        <position position="1"/>
    </location>
</feature>
<dbReference type="SUPFAM" id="SSF47323">
    <property type="entry name" value="Anticodon-binding domain of a subclass of class I aminoacyl-tRNA synthetases"/>
    <property type="match status" value="1"/>
</dbReference>
<evidence type="ECO:0000256" key="2">
    <source>
        <dbReference type="ARBA" id="ARBA00022598"/>
    </source>
</evidence>
<evidence type="ECO:0000313" key="9">
    <source>
        <dbReference type="EMBL" id="MDK7294227.1"/>
    </source>
</evidence>
<protein>
    <submittedName>
        <fullName evidence="9">Class I tRNA ligase family protein</fullName>
    </submittedName>
</protein>
<gene>
    <name evidence="9" type="ORF">QP487_12480</name>
</gene>
<evidence type="ECO:0000256" key="4">
    <source>
        <dbReference type="ARBA" id="ARBA00022840"/>
    </source>
</evidence>
<dbReference type="Gene3D" id="1.10.730.20">
    <property type="match status" value="1"/>
</dbReference>
<keyword evidence="2 9" id="KW-0436">Ligase</keyword>
<dbReference type="InterPro" id="IPR009080">
    <property type="entry name" value="tRNAsynth_Ia_anticodon-bd"/>
</dbReference>
<dbReference type="AlphaFoldDB" id="A0AAW6YLF6"/>